<dbReference type="KEGG" id="arev:RVR_10518"/>
<proteinExistence type="predicted"/>
<dbReference type="InterPro" id="IPR036890">
    <property type="entry name" value="HATPase_C_sf"/>
</dbReference>
<reference evidence="4 5" key="1">
    <citation type="journal article" date="2010" name="J. Bacteriol.">
        <title>Biochemical characterization of a novel indole prenyltransferase from Streptomyces sp. SN-593.</title>
        <authorList>
            <person name="Takahashi S."/>
            <person name="Takagi H."/>
            <person name="Toyoda A."/>
            <person name="Uramoto M."/>
            <person name="Nogawa T."/>
            <person name="Ueki M."/>
            <person name="Sakaki Y."/>
            <person name="Osada H."/>
        </authorList>
    </citation>
    <scope>NUCLEOTIDE SEQUENCE [LARGE SCALE GENOMIC DNA]</scope>
    <source>
        <strain evidence="4 5">SN-593</strain>
    </source>
</reference>
<dbReference type="Pfam" id="PF13581">
    <property type="entry name" value="HATPase_c_2"/>
    <property type="match status" value="1"/>
</dbReference>
<evidence type="ECO:0000256" key="1">
    <source>
        <dbReference type="ARBA" id="ARBA00022527"/>
    </source>
</evidence>
<gene>
    <name evidence="4" type="ORF">RVR_10518</name>
</gene>
<dbReference type="InterPro" id="IPR050267">
    <property type="entry name" value="Anti-sigma-factor_SerPK"/>
</dbReference>
<reference evidence="4 5" key="2">
    <citation type="journal article" date="2011" name="J. Antibiot.">
        <title>Furaquinocins I and J: novel polyketide isoprenoid hybrid compounds from Streptomyces reveromyceticus SN-593.</title>
        <authorList>
            <person name="Panthee S."/>
            <person name="Takahashi S."/>
            <person name="Takagi H."/>
            <person name="Nogawa T."/>
            <person name="Oowada E."/>
            <person name="Uramoto M."/>
            <person name="Osada H."/>
        </authorList>
    </citation>
    <scope>NUCLEOTIDE SEQUENCE [LARGE SCALE GENOMIC DNA]</scope>
    <source>
        <strain evidence="4 5">SN-593</strain>
    </source>
</reference>
<dbReference type="CDD" id="cd16936">
    <property type="entry name" value="HATPase_RsbW-like"/>
    <property type="match status" value="1"/>
</dbReference>
<keyword evidence="1" id="KW-0418">Kinase</keyword>
<evidence type="ECO:0000256" key="2">
    <source>
        <dbReference type="SAM" id="MobiDB-lite"/>
    </source>
</evidence>
<keyword evidence="1" id="KW-0723">Serine/threonine-protein kinase</keyword>
<feature type="region of interest" description="Disordered" evidence="2">
    <location>
        <begin position="224"/>
        <end position="257"/>
    </location>
</feature>
<reference evidence="4 5" key="3">
    <citation type="journal article" date="2011" name="Nat. Chem. Biol.">
        <title>Reveromycin A biosynthesis uses RevG and RevJ for stereospecific spiroacetal formation.</title>
        <authorList>
            <person name="Takahashi S."/>
            <person name="Toyoda A."/>
            <person name="Sekiyama Y."/>
            <person name="Takagi H."/>
            <person name="Nogawa T."/>
            <person name="Uramoto M."/>
            <person name="Suzuki R."/>
            <person name="Koshino H."/>
            <person name="Kumano T."/>
            <person name="Panthee S."/>
            <person name="Dairi T."/>
            <person name="Ishikawa J."/>
            <person name="Ikeda H."/>
            <person name="Sakaki Y."/>
            <person name="Osada H."/>
        </authorList>
    </citation>
    <scope>NUCLEOTIDE SEQUENCE [LARGE SCALE GENOMIC DNA]</scope>
    <source>
        <strain evidence="4 5">SN-593</strain>
    </source>
</reference>
<evidence type="ECO:0000313" key="5">
    <source>
        <dbReference type="Proteomes" id="UP000595703"/>
    </source>
</evidence>
<reference evidence="4 5" key="4">
    <citation type="journal article" date="2020" name="Sci. Rep.">
        <title>beta-carboline chemical signals induce reveromycin production through a LuxR family regulator in Streptomyces sp. SN-593.</title>
        <authorList>
            <person name="Panthee S."/>
            <person name="Kito N."/>
            <person name="Hayashi T."/>
            <person name="Shimizu T."/>
            <person name="Ishikawa J."/>
            <person name="Hamamoto H."/>
            <person name="Osada H."/>
            <person name="Takahashi S."/>
        </authorList>
    </citation>
    <scope>NUCLEOTIDE SEQUENCE [LARGE SCALE GENOMIC DNA]</scope>
    <source>
        <strain evidence="4 5">SN-593</strain>
    </source>
</reference>
<dbReference type="SUPFAM" id="SSF55874">
    <property type="entry name" value="ATPase domain of HSP90 chaperone/DNA topoisomerase II/histidine kinase"/>
    <property type="match status" value="1"/>
</dbReference>
<evidence type="ECO:0000259" key="3">
    <source>
        <dbReference type="Pfam" id="PF13581"/>
    </source>
</evidence>
<feature type="domain" description="Histidine kinase/HSP90-like ATPase" evidence="3">
    <location>
        <begin position="37"/>
        <end position="143"/>
    </location>
</feature>
<name>A0A7U3VPU6_9ACTN</name>
<accession>A0A7U3VPU6</accession>
<dbReference type="AlphaFoldDB" id="A0A7U3VPU6"/>
<sequence length="257" mass="28187">MSRSIRRSGAPETSAKGVTVAPSLRFHSVLDLACEQSAVRWSREHARAVLREWDVRGDAAYDALTIVAELASNAVRHAGLTTRSPSVGCGQPRQPRCELTLWVVNSRLYISMYDESAHRPVLRPLSADSETGRGLHMINGLSNGAWGFHPATRGPGKVVWAALRLEAGVPTTAHAAGRTGTGERGKWGAGFRDDRAAHRFRLNRTFPRSLYKLRRLTWRVPLHRSPTAHDAHPPSLPLRSSGLPADRPSPLDELPSP</sequence>
<dbReference type="PANTHER" id="PTHR35526">
    <property type="entry name" value="ANTI-SIGMA-F FACTOR RSBW-RELATED"/>
    <property type="match status" value="1"/>
</dbReference>
<dbReference type="Gene3D" id="3.30.565.10">
    <property type="entry name" value="Histidine kinase-like ATPase, C-terminal domain"/>
    <property type="match status" value="1"/>
</dbReference>
<dbReference type="PANTHER" id="PTHR35526:SF3">
    <property type="entry name" value="ANTI-SIGMA-F FACTOR RSBW"/>
    <property type="match status" value="1"/>
</dbReference>
<keyword evidence="1" id="KW-0808">Transferase</keyword>
<dbReference type="GO" id="GO:0004674">
    <property type="term" value="F:protein serine/threonine kinase activity"/>
    <property type="evidence" value="ECO:0007669"/>
    <property type="project" value="UniProtKB-KW"/>
</dbReference>
<organism evidence="4 5">
    <name type="scientific">Actinacidiphila reveromycinica</name>
    <dbReference type="NCBI Taxonomy" id="659352"/>
    <lineage>
        <taxon>Bacteria</taxon>
        <taxon>Bacillati</taxon>
        <taxon>Actinomycetota</taxon>
        <taxon>Actinomycetes</taxon>
        <taxon>Kitasatosporales</taxon>
        <taxon>Streptomycetaceae</taxon>
        <taxon>Actinacidiphila</taxon>
    </lineage>
</organism>
<keyword evidence="5" id="KW-1185">Reference proteome</keyword>
<dbReference type="EMBL" id="AP018365">
    <property type="protein sequence ID" value="BBA99043.1"/>
    <property type="molecule type" value="Genomic_DNA"/>
</dbReference>
<dbReference type="InterPro" id="IPR003594">
    <property type="entry name" value="HATPase_dom"/>
</dbReference>
<evidence type="ECO:0000313" key="4">
    <source>
        <dbReference type="EMBL" id="BBA99043.1"/>
    </source>
</evidence>
<dbReference type="Proteomes" id="UP000595703">
    <property type="component" value="Chromosome"/>
</dbReference>
<protein>
    <recommendedName>
        <fullName evidence="3">Histidine kinase/HSP90-like ATPase domain-containing protein</fullName>
    </recommendedName>
</protein>